<evidence type="ECO:0000313" key="2">
    <source>
        <dbReference type="Proteomes" id="UP000094527"/>
    </source>
</evidence>
<organism evidence="1 2">
    <name type="scientific">Orchesella cincta</name>
    <name type="common">Springtail</name>
    <name type="synonym">Podura cincta</name>
    <dbReference type="NCBI Taxonomy" id="48709"/>
    <lineage>
        <taxon>Eukaryota</taxon>
        <taxon>Metazoa</taxon>
        <taxon>Ecdysozoa</taxon>
        <taxon>Arthropoda</taxon>
        <taxon>Hexapoda</taxon>
        <taxon>Collembola</taxon>
        <taxon>Entomobryomorpha</taxon>
        <taxon>Entomobryoidea</taxon>
        <taxon>Orchesellidae</taxon>
        <taxon>Orchesellinae</taxon>
        <taxon>Orchesella</taxon>
    </lineage>
</organism>
<dbReference type="EMBL" id="LJIJ01001981">
    <property type="protein sequence ID" value="ODM90414.1"/>
    <property type="molecule type" value="Genomic_DNA"/>
</dbReference>
<keyword evidence="1" id="KW-0396">Initiation factor</keyword>
<protein>
    <submittedName>
        <fullName evidence="1">Eukaryotic translation initiation factor 3 subunit A</fullName>
    </submittedName>
</protein>
<sequence length="89" mass="9319">MVAYKPSLLVFAGLVALTTIISYGNCAPRPYRGSSWDGDAGWDLGGRALRGPSWNGDAGWDLGGRALRGPSWNGDAGWDLGGRALRGPS</sequence>
<reference evidence="1 2" key="1">
    <citation type="journal article" date="2016" name="Genome Biol. Evol.">
        <title>Gene Family Evolution Reflects Adaptation to Soil Environmental Stressors in the Genome of the Collembolan Orchesella cincta.</title>
        <authorList>
            <person name="Faddeeva-Vakhrusheva A."/>
            <person name="Derks M.F."/>
            <person name="Anvar S.Y."/>
            <person name="Agamennone V."/>
            <person name="Suring W."/>
            <person name="Smit S."/>
            <person name="van Straalen N.M."/>
            <person name="Roelofs D."/>
        </authorList>
    </citation>
    <scope>NUCLEOTIDE SEQUENCE [LARGE SCALE GENOMIC DNA]</scope>
    <source>
        <tissue evidence="1">Mixed pool</tissue>
    </source>
</reference>
<dbReference type="Proteomes" id="UP000094527">
    <property type="component" value="Unassembled WGS sequence"/>
</dbReference>
<name>A0A1D2MBZ9_ORCCI</name>
<dbReference type="AlphaFoldDB" id="A0A1D2MBZ9"/>
<evidence type="ECO:0000313" key="1">
    <source>
        <dbReference type="EMBL" id="ODM90414.1"/>
    </source>
</evidence>
<gene>
    <name evidence="1" type="ORF">Ocin01_16268</name>
</gene>
<keyword evidence="2" id="KW-1185">Reference proteome</keyword>
<accession>A0A1D2MBZ9</accession>
<keyword evidence="1" id="KW-0648">Protein biosynthesis</keyword>
<proteinExistence type="predicted"/>
<dbReference type="GO" id="GO:0003743">
    <property type="term" value="F:translation initiation factor activity"/>
    <property type="evidence" value="ECO:0007669"/>
    <property type="project" value="UniProtKB-KW"/>
</dbReference>
<comment type="caution">
    <text evidence="1">The sequence shown here is derived from an EMBL/GenBank/DDBJ whole genome shotgun (WGS) entry which is preliminary data.</text>
</comment>